<dbReference type="EMBL" id="ADVG01000002">
    <property type="protein sequence ID" value="EFH85674.1"/>
    <property type="molecule type" value="Genomic_DNA"/>
</dbReference>
<keyword evidence="4" id="KW-1185">Reference proteome</keyword>
<proteinExistence type="predicted"/>
<keyword evidence="3" id="KW-0489">Methyltransferase</keyword>
<keyword evidence="1 3" id="KW-0808">Transferase</keyword>
<protein>
    <submittedName>
        <fullName evidence="3">Methyltransferase type 11</fullName>
    </submittedName>
</protein>
<dbReference type="OrthoDB" id="9804312at2"/>
<reference evidence="3 4" key="1">
    <citation type="journal article" date="2011" name="Stand. Genomic Sci.">
        <title>Non-contiguous finished genome sequence and contextual data of the filamentous soil bacterium Ktedonobacter racemifer type strain (SOSP1-21).</title>
        <authorList>
            <person name="Chang Y.J."/>
            <person name="Land M."/>
            <person name="Hauser L."/>
            <person name="Chertkov O."/>
            <person name="Del Rio T.G."/>
            <person name="Nolan M."/>
            <person name="Copeland A."/>
            <person name="Tice H."/>
            <person name="Cheng J.F."/>
            <person name="Lucas S."/>
            <person name="Han C."/>
            <person name="Goodwin L."/>
            <person name="Pitluck S."/>
            <person name="Ivanova N."/>
            <person name="Ovchinikova G."/>
            <person name="Pati A."/>
            <person name="Chen A."/>
            <person name="Palaniappan K."/>
            <person name="Mavromatis K."/>
            <person name="Liolios K."/>
            <person name="Brettin T."/>
            <person name="Fiebig A."/>
            <person name="Rohde M."/>
            <person name="Abt B."/>
            <person name="Goker M."/>
            <person name="Detter J.C."/>
            <person name="Woyke T."/>
            <person name="Bristow J."/>
            <person name="Eisen J.A."/>
            <person name="Markowitz V."/>
            <person name="Hugenholtz P."/>
            <person name="Kyrpides N.C."/>
            <person name="Klenk H.P."/>
            <person name="Lapidus A."/>
        </authorList>
    </citation>
    <scope>NUCLEOTIDE SEQUENCE [LARGE SCALE GENOMIC DNA]</scope>
    <source>
        <strain evidence="4">DSM 44963</strain>
    </source>
</reference>
<dbReference type="InParanoid" id="D6TPR0"/>
<feature type="domain" description="Methyltransferase" evidence="2">
    <location>
        <begin position="34"/>
        <end position="124"/>
    </location>
</feature>
<dbReference type="PANTHER" id="PTHR43861">
    <property type="entry name" value="TRANS-ACONITATE 2-METHYLTRANSFERASE-RELATED"/>
    <property type="match status" value="1"/>
</dbReference>
<sequence>MAPTNYFYERTKDNEPSRLLRQAVALLPLRGYALDLGCGAGRDVKFLVEHGFHVTAVDKDEEALPYLAVFPPEQVHWVHSAFAQFDFVPSTYDLITAQWSLPFQQPAVFEEVFTRLREALRPGGIFSGHFFGVNDEWNTPGSSFTFLTQGQARAVLQGLSLHVFREGERDSTTADGTPKHWHTFHIIAQR</sequence>
<dbReference type="Proteomes" id="UP000004508">
    <property type="component" value="Unassembled WGS sequence"/>
</dbReference>
<dbReference type="AlphaFoldDB" id="D6TPR0"/>
<evidence type="ECO:0000313" key="4">
    <source>
        <dbReference type="Proteomes" id="UP000004508"/>
    </source>
</evidence>
<organism evidence="3 4">
    <name type="scientific">Ktedonobacter racemifer DSM 44963</name>
    <dbReference type="NCBI Taxonomy" id="485913"/>
    <lineage>
        <taxon>Bacteria</taxon>
        <taxon>Bacillati</taxon>
        <taxon>Chloroflexota</taxon>
        <taxon>Ktedonobacteria</taxon>
        <taxon>Ktedonobacterales</taxon>
        <taxon>Ktedonobacteraceae</taxon>
        <taxon>Ktedonobacter</taxon>
    </lineage>
</organism>
<dbReference type="InterPro" id="IPR041698">
    <property type="entry name" value="Methyltransf_25"/>
</dbReference>
<dbReference type="Pfam" id="PF13649">
    <property type="entry name" value="Methyltransf_25"/>
    <property type="match status" value="1"/>
</dbReference>
<dbReference type="eggNOG" id="COG2890">
    <property type="taxonomic scope" value="Bacteria"/>
</dbReference>
<dbReference type="CDD" id="cd02440">
    <property type="entry name" value="AdoMet_MTases"/>
    <property type="match status" value="1"/>
</dbReference>
<evidence type="ECO:0000313" key="3">
    <source>
        <dbReference type="EMBL" id="EFH85674.1"/>
    </source>
</evidence>
<dbReference type="Gene3D" id="3.40.50.150">
    <property type="entry name" value="Vaccinia Virus protein VP39"/>
    <property type="match status" value="1"/>
</dbReference>
<comment type="caution">
    <text evidence="3">The sequence shown here is derived from an EMBL/GenBank/DDBJ whole genome shotgun (WGS) entry which is preliminary data.</text>
</comment>
<dbReference type="SUPFAM" id="SSF53335">
    <property type="entry name" value="S-adenosyl-L-methionine-dependent methyltransferases"/>
    <property type="match status" value="1"/>
</dbReference>
<evidence type="ECO:0000259" key="2">
    <source>
        <dbReference type="Pfam" id="PF13649"/>
    </source>
</evidence>
<dbReference type="RefSeq" id="WP_007909352.1">
    <property type="nucleotide sequence ID" value="NZ_ADVG01000002.1"/>
</dbReference>
<accession>D6TPR0</accession>
<dbReference type="STRING" id="485913.Krac_6904"/>
<gene>
    <name evidence="3" type="ORF">Krac_6904</name>
</gene>
<name>D6TPR0_KTERA</name>
<dbReference type="GO" id="GO:0032259">
    <property type="term" value="P:methylation"/>
    <property type="evidence" value="ECO:0007669"/>
    <property type="project" value="UniProtKB-KW"/>
</dbReference>
<dbReference type="GO" id="GO:0008168">
    <property type="term" value="F:methyltransferase activity"/>
    <property type="evidence" value="ECO:0007669"/>
    <property type="project" value="UniProtKB-KW"/>
</dbReference>
<evidence type="ECO:0000256" key="1">
    <source>
        <dbReference type="ARBA" id="ARBA00022679"/>
    </source>
</evidence>
<dbReference type="InterPro" id="IPR029063">
    <property type="entry name" value="SAM-dependent_MTases_sf"/>
</dbReference>